<dbReference type="EMBL" id="OOIL02001115">
    <property type="protein sequence ID" value="VFQ72193.1"/>
    <property type="molecule type" value="Genomic_DNA"/>
</dbReference>
<dbReference type="OrthoDB" id="1916775at2759"/>
<dbReference type="PANTHER" id="PTHR35119:SF1">
    <property type="entry name" value="PROTEIN POLYCHOME"/>
    <property type="match status" value="1"/>
</dbReference>
<keyword evidence="3" id="KW-1185">Reference proteome</keyword>
<protein>
    <recommendedName>
        <fullName evidence="4">Protein POLYCHOME</fullName>
    </recommendedName>
</protein>
<dbReference type="InterPro" id="IPR034590">
    <property type="entry name" value="POLYCHOME/GIG1"/>
</dbReference>
<dbReference type="Proteomes" id="UP000595140">
    <property type="component" value="Unassembled WGS sequence"/>
</dbReference>
<dbReference type="PANTHER" id="PTHR35119">
    <property type="entry name" value="PROTEIN POLYCHOME"/>
    <property type="match status" value="1"/>
</dbReference>
<evidence type="ECO:0000313" key="3">
    <source>
        <dbReference type="Proteomes" id="UP000595140"/>
    </source>
</evidence>
<evidence type="ECO:0008006" key="4">
    <source>
        <dbReference type="Google" id="ProtNLM"/>
    </source>
</evidence>
<proteinExistence type="predicted"/>
<sequence length="207" mass="23852">MPEARDRIMRAVDLAELYIRRRQQLAFGSGGNYRWGETASPGAETPAAPDTSGRVRRSPFARRGRGGGRRQVQPRRSELPSWYPRRPLQDITAITRAYQRRRERLRGEGGDEQPETPVFQVYTDVEESAYLEHNNPSTTPLAVRLCPPSSSSKPDKEWEYVTPQRKLLDSIDKVEKALKEELEKMKRTPSAKKAEREKKVRTLMTMR</sequence>
<evidence type="ECO:0000256" key="1">
    <source>
        <dbReference type="SAM" id="MobiDB-lite"/>
    </source>
</evidence>
<gene>
    <name evidence="2" type="ORF">CCAM_LOCUS13969</name>
</gene>
<feature type="region of interest" description="Disordered" evidence="1">
    <location>
        <begin position="134"/>
        <end position="158"/>
    </location>
</feature>
<accession>A0A484L766</accession>
<feature type="compositionally biased region" description="Basic and acidic residues" evidence="1">
    <location>
        <begin position="183"/>
        <end position="200"/>
    </location>
</feature>
<feature type="region of interest" description="Disordered" evidence="1">
    <location>
        <begin position="29"/>
        <end position="85"/>
    </location>
</feature>
<dbReference type="AlphaFoldDB" id="A0A484L766"/>
<dbReference type="GO" id="GO:0005634">
    <property type="term" value="C:nucleus"/>
    <property type="evidence" value="ECO:0007669"/>
    <property type="project" value="InterPro"/>
</dbReference>
<feature type="region of interest" description="Disordered" evidence="1">
    <location>
        <begin position="183"/>
        <end position="207"/>
    </location>
</feature>
<feature type="compositionally biased region" description="Basic residues" evidence="1">
    <location>
        <begin position="54"/>
        <end position="68"/>
    </location>
</feature>
<evidence type="ECO:0000313" key="2">
    <source>
        <dbReference type="EMBL" id="VFQ72193.1"/>
    </source>
</evidence>
<name>A0A484L766_9ASTE</name>
<reference evidence="2 3" key="1">
    <citation type="submission" date="2018-04" db="EMBL/GenBank/DDBJ databases">
        <authorList>
            <person name="Vogel A."/>
        </authorList>
    </citation>
    <scope>NUCLEOTIDE SEQUENCE [LARGE SCALE GENOMIC DNA]</scope>
</reference>
<dbReference type="GO" id="GO:0051783">
    <property type="term" value="P:regulation of nuclear division"/>
    <property type="evidence" value="ECO:0007669"/>
    <property type="project" value="InterPro"/>
</dbReference>
<organism evidence="2 3">
    <name type="scientific">Cuscuta campestris</name>
    <dbReference type="NCBI Taxonomy" id="132261"/>
    <lineage>
        <taxon>Eukaryota</taxon>
        <taxon>Viridiplantae</taxon>
        <taxon>Streptophyta</taxon>
        <taxon>Embryophyta</taxon>
        <taxon>Tracheophyta</taxon>
        <taxon>Spermatophyta</taxon>
        <taxon>Magnoliopsida</taxon>
        <taxon>eudicotyledons</taxon>
        <taxon>Gunneridae</taxon>
        <taxon>Pentapetalae</taxon>
        <taxon>asterids</taxon>
        <taxon>lamiids</taxon>
        <taxon>Solanales</taxon>
        <taxon>Convolvulaceae</taxon>
        <taxon>Cuscuteae</taxon>
        <taxon>Cuscuta</taxon>
        <taxon>Cuscuta subgen. Grammica</taxon>
        <taxon>Cuscuta sect. Cleistogrammica</taxon>
    </lineage>
</organism>